<keyword evidence="6 9" id="KW-0413">Isomerase</keyword>
<dbReference type="Pfam" id="PF01028">
    <property type="entry name" value="Topoisom_I"/>
    <property type="match status" value="1"/>
</dbReference>
<dbReference type="GO" id="GO:0007059">
    <property type="term" value="P:chromosome segregation"/>
    <property type="evidence" value="ECO:0007669"/>
    <property type="project" value="TreeGrafter"/>
</dbReference>
<comment type="caution">
    <text evidence="9">The sequence shown here is derived from an EMBL/GenBank/DDBJ whole genome shotgun (WGS) entry which is preliminary data.</text>
</comment>
<dbReference type="PANTHER" id="PTHR10290:SF3">
    <property type="entry name" value="DNA TOPOISOMERASE 1"/>
    <property type="match status" value="1"/>
</dbReference>
<evidence type="ECO:0000259" key="7">
    <source>
        <dbReference type="Pfam" id="PF01028"/>
    </source>
</evidence>
<dbReference type="Gene3D" id="3.90.15.10">
    <property type="entry name" value="Topoisomerase I, Chain A, domain 3"/>
    <property type="match status" value="1"/>
</dbReference>
<dbReference type="EMBL" id="JACHOV010000002">
    <property type="protein sequence ID" value="MBB4640548.1"/>
    <property type="molecule type" value="Genomic_DNA"/>
</dbReference>
<dbReference type="Proteomes" id="UP000575068">
    <property type="component" value="Unassembled WGS sequence"/>
</dbReference>
<dbReference type="InterPro" id="IPR013500">
    <property type="entry name" value="TopoI_cat_euk"/>
</dbReference>
<proteinExistence type="inferred from homology"/>
<evidence type="ECO:0000256" key="6">
    <source>
        <dbReference type="ARBA" id="ARBA00023235"/>
    </source>
</evidence>
<dbReference type="PANTHER" id="PTHR10290">
    <property type="entry name" value="DNA TOPOISOMERASE I"/>
    <property type="match status" value="1"/>
</dbReference>
<keyword evidence="5" id="KW-0238">DNA-binding</keyword>
<comment type="similarity">
    <text evidence="2">Belongs to the type IB topoisomerase family.</text>
</comment>
<dbReference type="InterPro" id="IPR035447">
    <property type="entry name" value="DNA_topo_I_N_sf"/>
</dbReference>
<evidence type="ECO:0000259" key="8">
    <source>
        <dbReference type="Pfam" id="PF21338"/>
    </source>
</evidence>
<dbReference type="GO" id="GO:0003917">
    <property type="term" value="F:DNA topoisomerase type I (single strand cut, ATP-independent) activity"/>
    <property type="evidence" value="ECO:0007669"/>
    <property type="project" value="UniProtKB-EC"/>
</dbReference>
<dbReference type="AlphaFoldDB" id="A0A840HSK3"/>
<dbReference type="InterPro" id="IPR051062">
    <property type="entry name" value="Topoisomerase_IB"/>
</dbReference>
<feature type="domain" description="DNA topoisomerase I catalytic core eukaryotic-type" evidence="7">
    <location>
        <begin position="83"/>
        <end position="255"/>
    </location>
</feature>
<evidence type="ECO:0000256" key="3">
    <source>
        <dbReference type="ARBA" id="ARBA00012891"/>
    </source>
</evidence>
<dbReference type="GO" id="GO:0006260">
    <property type="term" value="P:DNA replication"/>
    <property type="evidence" value="ECO:0007669"/>
    <property type="project" value="TreeGrafter"/>
</dbReference>
<name>A0A840HSK3_9SPHN</name>
<comment type="catalytic activity">
    <reaction evidence="1">
        <text>ATP-independent breakage of single-stranded DNA, followed by passage and rejoining.</text>
        <dbReference type="EC" id="5.6.2.1"/>
    </reaction>
</comment>
<sequence>MSGMLCFSDDRMPGITRKRAGLGWGYWDHKGNRITDRDEIDRLNRIGLPPAYGRAWFCADPNGHIQAIGYDDKGRKQYRYHPDFRAQQDADKFGRCAAFGRALPKLRRQVERDLKRPRMDRRKAVAAVVRLLDESGIRVGNENYTRQSGTFGATTLRTRHARLDGSTVRLRFVGKSGRKHEISIDDRPLARIVRRCQDLPGQHLFAYLDHVGEVRPVSSTEVNDYIRSAMGDGFSAKHFRTWTASVIAYEKLAAAGEGRVPLKSLLQPVADALGNTPPIAKKSYVHPRIIEAAAMPSGRPILQRFRNSRYLSSAERGLISFLELTENCPPQSSA</sequence>
<dbReference type="InterPro" id="IPR001631">
    <property type="entry name" value="TopoI"/>
</dbReference>
<evidence type="ECO:0000256" key="4">
    <source>
        <dbReference type="ARBA" id="ARBA00023029"/>
    </source>
</evidence>
<evidence type="ECO:0000256" key="1">
    <source>
        <dbReference type="ARBA" id="ARBA00000213"/>
    </source>
</evidence>
<dbReference type="PROSITE" id="PS52038">
    <property type="entry name" value="TOPO_IB_2"/>
    <property type="match status" value="1"/>
</dbReference>
<evidence type="ECO:0000313" key="9">
    <source>
        <dbReference type="EMBL" id="MBB4640548.1"/>
    </source>
</evidence>
<dbReference type="GO" id="GO:0006265">
    <property type="term" value="P:DNA topological change"/>
    <property type="evidence" value="ECO:0007669"/>
    <property type="project" value="InterPro"/>
</dbReference>
<dbReference type="GO" id="GO:0003677">
    <property type="term" value="F:DNA binding"/>
    <property type="evidence" value="ECO:0007669"/>
    <property type="project" value="UniProtKB-KW"/>
</dbReference>
<organism evidence="9 10">
    <name type="scientific">Rhizorhapis suberifaciens</name>
    <name type="common">corky root of lettuce</name>
    <dbReference type="NCBI Taxonomy" id="13656"/>
    <lineage>
        <taxon>Bacteria</taxon>
        <taxon>Pseudomonadati</taxon>
        <taxon>Pseudomonadota</taxon>
        <taxon>Alphaproteobacteria</taxon>
        <taxon>Sphingomonadales</taxon>
        <taxon>Sphingomonadaceae</taxon>
        <taxon>Rhizorhapis</taxon>
    </lineage>
</organism>
<dbReference type="SUPFAM" id="SSF56349">
    <property type="entry name" value="DNA breaking-rejoining enzymes"/>
    <property type="match status" value="1"/>
</dbReference>
<evidence type="ECO:0000256" key="2">
    <source>
        <dbReference type="ARBA" id="ARBA00006645"/>
    </source>
</evidence>
<dbReference type="InterPro" id="IPR049331">
    <property type="entry name" value="Top1B_N_bact"/>
</dbReference>
<dbReference type="Gene3D" id="1.10.132.120">
    <property type="match status" value="1"/>
</dbReference>
<dbReference type="PRINTS" id="PR00416">
    <property type="entry name" value="EUTPISMRASEI"/>
</dbReference>
<dbReference type="InterPro" id="IPR011010">
    <property type="entry name" value="DNA_brk_join_enz"/>
</dbReference>
<dbReference type="Pfam" id="PF21338">
    <property type="entry name" value="Top1B_N_bact"/>
    <property type="match status" value="1"/>
</dbReference>
<keyword evidence="4" id="KW-0799">Topoisomerase</keyword>
<dbReference type="Gene3D" id="3.30.66.10">
    <property type="entry name" value="DNA topoisomerase I domain"/>
    <property type="match status" value="1"/>
</dbReference>
<dbReference type="InterPro" id="IPR014711">
    <property type="entry name" value="TopoI_cat_a-hlx-sub_euk"/>
</dbReference>
<accession>A0A840HSK3</accession>
<feature type="domain" description="DNA topoisomerase IB N-terminal" evidence="8">
    <location>
        <begin position="23"/>
        <end position="71"/>
    </location>
</feature>
<dbReference type="SUPFAM" id="SSF55869">
    <property type="entry name" value="DNA topoisomerase I domain"/>
    <property type="match status" value="1"/>
</dbReference>
<evidence type="ECO:0000313" key="10">
    <source>
        <dbReference type="Proteomes" id="UP000575068"/>
    </source>
</evidence>
<gene>
    <name evidence="9" type="ORF">HNQ99_000836</name>
</gene>
<reference evidence="9 10" key="1">
    <citation type="submission" date="2020-08" db="EMBL/GenBank/DDBJ databases">
        <title>Genomic Encyclopedia of Type Strains, Phase IV (KMG-IV): sequencing the most valuable type-strain genomes for metagenomic binning, comparative biology and taxonomic classification.</title>
        <authorList>
            <person name="Goeker M."/>
        </authorList>
    </citation>
    <scope>NUCLEOTIDE SEQUENCE [LARGE SCALE GENOMIC DNA]</scope>
    <source>
        <strain evidence="9 10">DSM 7465</strain>
    </source>
</reference>
<evidence type="ECO:0000256" key="5">
    <source>
        <dbReference type="ARBA" id="ARBA00023125"/>
    </source>
</evidence>
<protein>
    <recommendedName>
        <fullName evidence="3">DNA topoisomerase</fullName>
        <ecNumber evidence="3">5.6.2.1</ecNumber>
    </recommendedName>
</protein>
<dbReference type="EC" id="5.6.2.1" evidence="3"/>
<keyword evidence="10" id="KW-1185">Reference proteome</keyword>